<dbReference type="EMBL" id="AE005673">
    <property type="protein sequence ID" value="AAK23111.1"/>
    <property type="molecule type" value="Genomic_DNA"/>
</dbReference>
<dbReference type="KEGG" id="ccr:CC_1127"/>
<dbReference type="HOGENOM" id="CLU_1851523_0_0_5"/>
<protein>
    <submittedName>
        <fullName evidence="2">Uncharacterized protein</fullName>
    </submittedName>
</protein>
<dbReference type="Proteomes" id="UP000001816">
    <property type="component" value="Chromosome"/>
</dbReference>
<gene>
    <name evidence="2" type="ordered locus">CC_1127</name>
</gene>
<proteinExistence type="predicted"/>
<reference evidence="2 3" key="1">
    <citation type="journal article" date="2001" name="Proc. Natl. Acad. Sci. U.S.A.">
        <title>Complete genome sequence of Caulobacter crescentus.</title>
        <authorList>
            <person name="Nierman W.C."/>
            <person name="Feldblyum T.V."/>
            <person name="Laub M.T."/>
            <person name="Paulsen I.T."/>
            <person name="Nelson K.E."/>
            <person name="Eisen J.A."/>
            <person name="Heidelberg J.F."/>
            <person name="Alley M.R."/>
            <person name="Ohta N."/>
            <person name="Maddock J.R."/>
            <person name="Potocka I."/>
            <person name="Nelson W.C."/>
            <person name="Newton A."/>
            <person name="Stephens C."/>
            <person name="Phadke N.D."/>
            <person name="Ely B."/>
            <person name="DeBoy R.T."/>
            <person name="Dodson R.J."/>
            <person name="Durkin A.S."/>
            <person name="Gwinn M.L."/>
            <person name="Haft D.H."/>
            <person name="Kolonay J.F."/>
            <person name="Smit J."/>
            <person name="Craven M.B."/>
            <person name="Khouri H."/>
            <person name="Shetty J."/>
            <person name="Berry K."/>
            <person name="Utterback T."/>
            <person name="Tran K."/>
            <person name="Wolf A."/>
            <person name="Vamathevan J."/>
            <person name="Ermolaeva M."/>
            <person name="White O."/>
            <person name="Salzberg S.L."/>
            <person name="Venter J.C."/>
            <person name="Shapiro L."/>
            <person name="Fraser C.M."/>
        </authorList>
    </citation>
    <scope>NUCLEOTIDE SEQUENCE [LARGE SCALE GENOMIC DNA]</scope>
    <source>
        <strain evidence="3">ATCC 19089 / CB15</strain>
    </source>
</reference>
<dbReference type="STRING" id="190650.CC_1127"/>
<dbReference type="PIR" id="C87389">
    <property type="entry name" value="C87389"/>
</dbReference>
<dbReference type="BioCyc" id="CAULO:CC1127-MONOMER"/>
<organism evidence="2 3">
    <name type="scientific">Caulobacter vibrioides (strain ATCC 19089 / CIP 103742 / CB 15)</name>
    <name type="common">Caulobacter crescentus</name>
    <dbReference type="NCBI Taxonomy" id="190650"/>
    <lineage>
        <taxon>Bacteria</taxon>
        <taxon>Pseudomonadati</taxon>
        <taxon>Pseudomonadota</taxon>
        <taxon>Alphaproteobacteria</taxon>
        <taxon>Caulobacterales</taxon>
        <taxon>Caulobacteraceae</taxon>
        <taxon>Caulobacter</taxon>
    </lineage>
</organism>
<name>Q9A967_CAUVC</name>
<keyword evidence="3" id="KW-1185">Reference proteome</keyword>
<evidence type="ECO:0000313" key="2">
    <source>
        <dbReference type="EMBL" id="AAK23111.1"/>
    </source>
</evidence>
<accession>Q9A967</accession>
<dbReference type="AlphaFoldDB" id="Q9A967"/>
<sequence length="138" mass="13867">MDAARLETLVRDQGDVGAAAAGQLKVRRLALGQSVLQILVELHQAGLRRQAANALGLAGAIGGDVGAPGELARAGRARKVQIADLDPGDRGLRAIAGVGGAEADDRRGGQGQGGGDSDAVDELAHVLILGLGGRLAIR</sequence>
<evidence type="ECO:0000313" key="3">
    <source>
        <dbReference type="Proteomes" id="UP000001816"/>
    </source>
</evidence>
<evidence type="ECO:0000256" key="1">
    <source>
        <dbReference type="SAM" id="MobiDB-lite"/>
    </source>
</evidence>
<feature type="region of interest" description="Disordered" evidence="1">
    <location>
        <begin position="98"/>
        <end position="117"/>
    </location>
</feature>
<dbReference type="EnsemblBacteria" id="AAK23111">
    <property type="protein sequence ID" value="AAK23111"/>
    <property type="gene ID" value="CC_1127"/>
</dbReference>